<dbReference type="EMBL" id="PRDK01000006">
    <property type="protein sequence ID" value="MBE8714519.1"/>
    <property type="molecule type" value="Genomic_DNA"/>
</dbReference>
<accession>A0A928V0N6</accession>
<keyword evidence="2" id="KW-1185">Reference proteome</keyword>
<protein>
    <submittedName>
        <fullName evidence="1">Uncharacterized protein</fullName>
    </submittedName>
</protein>
<dbReference type="Proteomes" id="UP000616201">
    <property type="component" value="Unassembled WGS sequence"/>
</dbReference>
<evidence type="ECO:0000313" key="2">
    <source>
        <dbReference type="Proteomes" id="UP000616201"/>
    </source>
</evidence>
<name>A0A928V0N6_9SPHI</name>
<dbReference type="PROSITE" id="PS51257">
    <property type="entry name" value="PROKAR_LIPOPROTEIN"/>
    <property type="match status" value="1"/>
</dbReference>
<proteinExistence type="predicted"/>
<evidence type="ECO:0000313" key="1">
    <source>
        <dbReference type="EMBL" id="MBE8714519.1"/>
    </source>
</evidence>
<organism evidence="1 2">
    <name type="scientific">Sphingobacterium hungaricum</name>
    <dbReference type="NCBI Taxonomy" id="2082723"/>
    <lineage>
        <taxon>Bacteria</taxon>
        <taxon>Pseudomonadati</taxon>
        <taxon>Bacteroidota</taxon>
        <taxon>Sphingobacteriia</taxon>
        <taxon>Sphingobacteriales</taxon>
        <taxon>Sphingobacteriaceae</taxon>
        <taxon>Sphingobacterium</taxon>
    </lineage>
</organism>
<sequence>MKRKLNFGRLESKLLVILAFLFCWIFLQSCNKDSSVSDSVTLSVKLIGVSSDDQSLGDNGVAKTASVYAYQTVSQINDVQFASSPFSDRYDFNLTVAKDQFAEIAGKETLSLLGKNVSTNLAATLSPLGTNVHYRMVIYKHDNPSNSSSDATYVADYEYTAVGAVGGNPSFYLNDGEYYTFIFYSTNQTATQSINASQKLNSATLPNLVGDQNFMYQRITRLLSKGDNVLEVELVHKFTEVTINLDASDISGTIESIGTITLPHYAQANANLLQGRFRMWEQRQQKLFLLL</sequence>
<dbReference type="AlphaFoldDB" id="A0A928V0N6"/>
<gene>
    <name evidence="1" type="ORF">C4F49_12590</name>
</gene>
<dbReference type="RefSeq" id="WP_196936223.1">
    <property type="nucleotide sequence ID" value="NZ_MU158698.1"/>
</dbReference>
<reference evidence="1" key="1">
    <citation type="submission" date="2018-02" db="EMBL/GenBank/DDBJ databases">
        <authorList>
            <person name="Vasarhelyi B.M."/>
            <person name="Deshmukh S."/>
            <person name="Balint B."/>
            <person name="Kukolya J."/>
        </authorList>
    </citation>
    <scope>NUCLEOTIDE SEQUENCE</scope>
    <source>
        <strain evidence="1">KB22</strain>
    </source>
</reference>
<comment type="caution">
    <text evidence="1">The sequence shown here is derived from an EMBL/GenBank/DDBJ whole genome shotgun (WGS) entry which is preliminary data.</text>
</comment>